<accession>A0A3N4LVF2</accession>
<dbReference type="AlphaFoldDB" id="A0A3N4LVF2"/>
<dbReference type="EMBL" id="ML121533">
    <property type="protein sequence ID" value="RPB26884.1"/>
    <property type="molecule type" value="Genomic_DNA"/>
</dbReference>
<gene>
    <name evidence="1" type="ORF">L211DRAFT_660626</name>
</gene>
<dbReference type="Proteomes" id="UP000267821">
    <property type="component" value="Unassembled WGS sequence"/>
</dbReference>
<dbReference type="InParanoid" id="A0A3N4LVF2"/>
<reference evidence="1 2" key="1">
    <citation type="journal article" date="2018" name="Nat. Ecol. Evol.">
        <title>Pezizomycetes genomes reveal the molecular basis of ectomycorrhizal truffle lifestyle.</title>
        <authorList>
            <person name="Murat C."/>
            <person name="Payen T."/>
            <person name="Noel B."/>
            <person name="Kuo A."/>
            <person name="Morin E."/>
            <person name="Chen J."/>
            <person name="Kohler A."/>
            <person name="Krizsan K."/>
            <person name="Balestrini R."/>
            <person name="Da Silva C."/>
            <person name="Montanini B."/>
            <person name="Hainaut M."/>
            <person name="Levati E."/>
            <person name="Barry K.W."/>
            <person name="Belfiori B."/>
            <person name="Cichocki N."/>
            <person name="Clum A."/>
            <person name="Dockter R.B."/>
            <person name="Fauchery L."/>
            <person name="Guy J."/>
            <person name="Iotti M."/>
            <person name="Le Tacon F."/>
            <person name="Lindquist E.A."/>
            <person name="Lipzen A."/>
            <person name="Malagnac F."/>
            <person name="Mello A."/>
            <person name="Molinier V."/>
            <person name="Miyauchi S."/>
            <person name="Poulain J."/>
            <person name="Riccioni C."/>
            <person name="Rubini A."/>
            <person name="Sitrit Y."/>
            <person name="Splivallo R."/>
            <person name="Traeger S."/>
            <person name="Wang M."/>
            <person name="Zifcakova L."/>
            <person name="Wipf D."/>
            <person name="Zambonelli A."/>
            <person name="Paolocci F."/>
            <person name="Nowrousian M."/>
            <person name="Ottonello S."/>
            <person name="Baldrian P."/>
            <person name="Spatafora J.W."/>
            <person name="Henrissat B."/>
            <person name="Nagy L.G."/>
            <person name="Aury J.M."/>
            <person name="Wincker P."/>
            <person name="Grigoriev I.V."/>
            <person name="Bonfante P."/>
            <person name="Martin F.M."/>
        </authorList>
    </citation>
    <scope>NUCLEOTIDE SEQUENCE [LARGE SCALE GENOMIC DNA]</scope>
    <source>
        <strain evidence="1 2">ATCC MYA-4762</strain>
    </source>
</reference>
<evidence type="ECO:0000313" key="1">
    <source>
        <dbReference type="EMBL" id="RPB26884.1"/>
    </source>
</evidence>
<proteinExistence type="predicted"/>
<name>A0A3N4LVF2_9PEZI</name>
<keyword evidence="2" id="KW-1185">Reference proteome</keyword>
<evidence type="ECO:0000313" key="2">
    <source>
        <dbReference type="Proteomes" id="UP000267821"/>
    </source>
</evidence>
<protein>
    <submittedName>
        <fullName evidence="1">Uncharacterized protein</fullName>
    </submittedName>
</protein>
<dbReference type="OrthoDB" id="7464126at2759"/>
<sequence length="102" mass="11404">MLGDLDKLRFRHTRLGSAQGSSSQAIDRIKWSQENIAELRARLFSNTTLLKTFIASCTHADTCSRAEMLSAMEEIKNLINASGLRRKYSALSLLSIASFLRV</sequence>
<organism evidence="1 2">
    <name type="scientific">Terfezia boudieri ATCC MYA-4762</name>
    <dbReference type="NCBI Taxonomy" id="1051890"/>
    <lineage>
        <taxon>Eukaryota</taxon>
        <taxon>Fungi</taxon>
        <taxon>Dikarya</taxon>
        <taxon>Ascomycota</taxon>
        <taxon>Pezizomycotina</taxon>
        <taxon>Pezizomycetes</taxon>
        <taxon>Pezizales</taxon>
        <taxon>Pezizaceae</taxon>
        <taxon>Terfezia</taxon>
    </lineage>
</organism>